<dbReference type="GO" id="GO:0005789">
    <property type="term" value="C:endoplasmic reticulum membrane"/>
    <property type="evidence" value="ECO:0007669"/>
    <property type="project" value="UniProtKB-SubCell"/>
</dbReference>
<evidence type="ECO:0000256" key="2">
    <source>
        <dbReference type="ARBA" id="ARBA00022692"/>
    </source>
</evidence>
<feature type="compositionally biased region" description="Basic and acidic residues" evidence="11">
    <location>
        <begin position="704"/>
        <end position="734"/>
    </location>
</feature>
<evidence type="ECO:0000256" key="8">
    <source>
        <dbReference type="ARBA" id="ARBA00061226"/>
    </source>
</evidence>
<sequence length="766" mass="86005">MIINKIAVLLCLLERFSIADESEELTRKANGTTNSSVESSSQFTIEVSPGASITPVQDGPSIEVVSPQLSSPSPSHHSILNTTEPHALVSSSSTSNTTRSLETLPSSFSDNTVGVELPTTKEDVQESARCEESISPELTNHSISVDNNATSGEILEAQLRNLTGALESNDSSKLTDEEKSYFLTFEEWKKQKVAEESEEHSRKESEGYHEQRIRVSGQYGSPNNLDGAVGEENEFEATLFSNDDNSEDLEGDEGRMYKGRFNYASFDCAATIVKTNAEGKGANAVLNENKDSYFLNQCKAQNKYVIVELCEDILVDEVLIGNYEFFSSVFKDIRVSVSDRFPTTSWKLIGEFKAENLRKLQAFKIKDSIIWAKFLKIEILSYYGNEYYCPISSIQVHGKSMMEQFKEENHETSFSIPSNGEQGAVVKEEVMPDSIEFCLDLKSDQGDLLNLNSIQEEEDRCVRSPHLGLDQFLEGYKINELDTEQSLDSANSTNSLVVSTASSSSQESIYRNIIKRLSLLETNATLSLLYIEEQSKILSEAFENLENRQNGRFDKLIGQLNATIQAQVHNFRKLNVELAANFEQLFNYQNDKFQNLLSSSEGRLDSFQRSLSFQKKINFFNVIVIAFLLAYIVSAREGIESDYYLANQPSGNESPQSPSIKRWRFPHGTTVFSSASSLPDPVSGERINRSVSKLLQHRLKSKERKQDEKPHLDDDVESDSRSEYSYEYDNKGEDSGDNSVVITDLKVEDKKDEKENKGTDVERTGD</sequence>
<dbReference type="InterPro" id="IPR012919">
    <property type="entry name" value="SUN_dom"/>
</dbReference>
<feature type="compositionally biased region" description="Basic and acidic residues" evidence="11">
    <location>
        <begin position="745"/>
        <end position="766"/>
    </location>
</feature>
<dbReference type="Gene3D" id="2.60.120.260">
    <property type="entry name" value="Galactose-binding domain-like"/>
    <property type="match status" value="1"/>
</dbReference>
<organism evidence="14 15">
    <name type="scientific">Brettanomyces naardenensis</name>
    <name type="common">Yeast</name>
    <dbReference type="NCBI Taxonomy" id="13370"/>
    <lineage>
        <taxon>Eukaryota</taxon>
        <taxon>Fungi</taxon>
        <taxon>Dikarya</taxon>
        <taxon>Ascomycota</taxon>
        <taxon>Saccharomycotina</taxon>
        <taxon>Pichiomycetes</taxon>
        <taxon>Pichiales</taxon>
        <taxon>Pichiaceae</taxon>
        <taxon>Brettanomyces</taxon>
    </lineage>
</organism>
<evidence type="ECO:0000256" key="10">
    <source>
        <dbReference type="ARBA" id="ARBA00075366"/>
    </source>
</evidence>
<feature type="chain" id="PRO_5019158926" description="SUN-like protein 1" evidence="12">
    <location>
        <begin position="20"/>
        <end position="766"/>
    </location>
</feature>
<evidence type="ECO:0000259" key="13">
    <source>
        <dbReference type="PROSITE" id="PS51469"/>
    </source>
</evidence>
<evidence type="ECO:0000256" key="1">
    <source>
        <dbReference type="ARBA" id="ARBA00004115"/>
    </source>
</evidence>
<feature type="compositionally biased region" description="Polar residues" evidence="11">
    <location>
        <begin position="101"/>
        <end position="112"/>
    </location>
</feature>
<evidence type="ECO:0000256" key="6">
    <source>
        <dbReference type="ARBA" id="ARBA00023136"/>
    </source>
</evidence>
<evidence type="ECO:0000256" key="9">
    <source>
        <dbReference type="ARBA" id="ARBA00064635"/>
    </source>
</evidence>
<keyword evidence="2" id="KW-0812">Transmembrane</keyword>
<dbReference type="InterPro" id="IPR045120">
    <property type="entry name" value="Suco/Slp1-like"/>
</dbReference>
<evidence type="ECO:0000256" key="5">
    <source>
        <dbReference type="ARBA" id="ARBA00022989"/>
    </source>
</evidence>
<feature type="compositionally biased region" description="Basic and acidic residues" evidence="11">
    <location>
        <begin position="193"/>
        <end position="213"/>
    </location>
</feature>
<keyword evidence="6" id="KW-0472">Membrane</keyword>
<dbReference type="PANTHER" id="PTHR12953">
    <property type="entry name" value="MEMBRANE PROTEIN CH1 RELATED"/>
    <property type="match status" value="1"/>
</dbReference>
<evidence type="ECO:0000313" key="15">
    <source>
        <dbReference type="Proteomes" id="UP000290900"/>
    </source>
</evidence>
<evidence type="ECO:0000256" key="4">
    <source>
        <dbReference type="ARBA" id="ARBA00022824"/>
    </source>
</evidence>
<dbReference type="InterPro" id="IPR008979">
    <property type="entry name" value="Galactose-bd-like_sf"/>
</dbReference>
<feature type="signal peptide" evidence="12">
    <location>
        <begin position="1"/>
        <end position="19"/>
    </location>
</feature>
<keyword evidence="5" id="KW-1133">Transmembrane helix</keyword>
<feature type="region of interest" description="Disordered" evidence="11">
    <location>
        <begin position="50"/>
        <end position="114"/>
    </location>
</feature>
<dbReference type="AlphaFoldDB" id="A0A448YRY4"/>
<proteinExistence type="inferred from homology"/>
<feature type="compositionally biased region" description="Low complexity" evidence="11">
    <location>
        <begin position="90"/>
        <end position="100"/>
    </location>
</feature>
<keyword evidence="15" id="KW-1185">Reference proteome</keyword>
<feature type="region of interest" description="Disordered" evidence="11">
    <location>
        <begin position="699"/>
        <end position="766"/>
    </location>
</feature>
<dbReference type="PROSITE" id="PS51469">
    <property type="entry name" value="SUN"/>
    <property type="match status" value="1"/>
</dbReference>
<dbReference type="InParanoid" id="A0A448YRY4"/>
<feature type="domain" description="SUN" evidence="13">
    <location>
        <begin position="227"/>
        <end position="401"/>
    </location>
</feature>
<evidence type="ECO:0000256" key="3">
    <source>
        <dbReference type="ARBA" id="ARBA00022729"/>
    </source>
</evidence>
<name>A0A448YRY4_BRENA</name>
<evidence type="ECO:0000256" key="7">
    <source>
        <dbReference type="ARBA" id="ARBA00023180"/>
    </source>
</evidence>
<feature type="region of interest" description="Disordered" evidence="11">
    <location>
        <begin position="193"/>
        <end position="222"/>
    </location>
</feature>
<dbReference type="Proteomes" id="UP000290900">
    <property type="component" value="Unassembled WGS sequence"/>
</dbReference>
<dbReference type="GO" id="GO:0034975">
    <property type="term" value="P:protein folding in endoplasmic reticulum"/>
    <property type="evidence" value="ECO:0007669"/>
    <property type="project" value="TreeGrafter"/>
</dbReference>
<keyword evidence="3 12" id="KW-0732">Signal</keyword>
<protein>
    <recommendedName>
        <fullName evidence="10">SUN-like protein 1</fullName>
    </recommendedName>
</protein>
<keyword evidence="4" id="KW-0256">Endoplasmic reticulum</keyword>
<keyword evidence="7" id="KW-0325">Glycoprotein</keyword>
<comment type="subcellular location">
    <subcellularLocation>
        <location evidence="1">Endoplasmic reticulum membrane</location>
        <topology evidence="1">Single-pass type I membrane protein</topology>
    </subcellularLocation>
</comment>
<dbReference type="EMBL" id="CAACVR010000056">
    <property type="protein sequence ID" value="VEU23673.1"/>
    <property type="molecule type" value="Genomic_DNA"/>
</dbReference>
<dbReference type="FunCoup" id="A0A448YRY4">
    <property type="interactions" value="48"/>
</dbReference>
<gene>
    <name evidence="14" type="ORF">BRENAR_LOCUS4402</name>
</gene>
<evidence type="ECO:0000256" key="11">
    <source>
        <dbReference type="SAM" id="MobiDB-lite"/>
    </source>
</evidence>
<comment type="similarity">
    <text evidence="8">Belongs to the SLP1 family.</text>
</comment>
<dbReference type="STRING" id="13370.A0A448YRY4"/>
<dbReference type="Pfam" id="PF07738">
    <property type="entry name" value="Sad1_UNC"/>
    <property type="match status" value="1"/>
</dbReference>
<accession>A0A448YRY4</accession>
<dbReference type="FunFam" id="2.60.120.260:FF:000099">
    <property type="entry name" value="Uncharacterized protein, isoform C"/>
    <property type="match status" value="1"/>
</dbReference>
<evidence type="ECO:0000256" key="12">
    <source>
        <dbReference type="SAM" id="SignalP"/>
    </source>
</evidence>
<dbReference type="OrthoDB" id="266334at2759"/>
<dbReference type="SUPFAM" id="SSF49785">
    <property type="entry name" value="Galactose-binding domain-like"/>
    <property type="match status" value="1"/>
</dbReference>
<evidence type="ECO:0000313" key="14">
    <source>
        <dbReference type="EMBL" id="VEU23673.1"/>
    </source>
</evidence>
<reference evidence="14 15" key="1">
    <citation type="submission" date="2018-12" db="EMBL/GenBank/DDBJ databases">
        <authorList>
            <person name="Tiukova I."/>
            <person name="Dainat J."/>
        </authorList>
    </citation>
    <scope>NUCLEOTIDE SEQUENCE [LARGE SCALE GENOMIC DNA]</scope>
</reference>
<dbReference type="PANTHER" id="PTHR12953:SF0">
    <property type="entry name" value="SUN DOMAIN-CONTAINING OSSIFICATION FACTOR"/>
    <property type="match status" value="1"/>
</dbReference>
<comment type="subunit">
    <text evidence="9">Interacts with EMP65.</text>
</comment>